<evidence type="ECO:0000256" key="1">
    <source>
        <dbReference type="PIRSR" id="PIRSR600246-1"/>
    </source>
</evidence>
<protein>
    <submittedName>
        <fullName evidence="3">Uncharacterized protein</fullName>
    </submittedName>
</protein>
<evidence type="ECO:0000256" key="2">
    <source>
        <dbReference type="PIRSR" id="PIRSR600246-3"/>
    </source>
</evidence>
<dbReference type="Proteomes" id="UP000785679">
    <property type="component" value="Unassembled WGS sequence"/>
</dbReference>
<organism evidence="3 4">
    <name type="scientific">Halteria grandinella</name>
    <dbReference type="NCBI Taxonomy" id="5974"/>
    <lineage>
        <taxon>Eukaryota</taxon>
        <taxon>Sar</taxon>
        <taxon>Alveolata</taxon>
        <taxon>Ciliophora</taxon>
        <taxon>Intramacronucleata</taxon>
        <taxon>Spirotrichea</taxon>
        <taxon>Stichotrichia</taxon>
        <taxon>Sporadotrichida</taxon>
        <taxon>Halteriidae</taxon>
        <taxon>Halteria</taxon>
    </lineage>
</organism>
<reference evidence="3" key="1">
    <citation type="submission" date="2019-06" db="EMBL/GenBank/DDBJ databases">
        <authorList>
            <person name="Zheng W."/>
        </authorList>
    </citation>
    <scope>NUCLEOTIDE SEQUENCE</scope>
    <source>
        <strain evidence="3">QDHG01</strain>
    </source>
</reference>
<sequence length="300" mass="33415">MLKEKLSRLQGKTLTQFMCSLENSGLVNAGIGSCLNLNGERELDSALLRVQSDGQQSLACVTGAKECCNPLIINEEMIREQLNPQTDKMSPPVFLAGESATRIGQRLPKSGKIDYGKSKDVKWYEKLKAFKDLEQVRDTIGSISIDFKLEAFQIEVCTSSGGPWLKIPGRVGSAAIRGAGFEFRERGNETCMVLCTGHGENLIKDQVANRVACQLIQTGILDAKEFLQEIRYDKPYDLGIVAVQCNTQTQKVTVHIFQTCELLTVGWALEQGDMIKKRQLKSFVKPMEKRYSSSSFTLQF</sequence>
<dbReference type="GO" id="GO:0005737">
    <property type="term" value="C:cytoplasm"/>
    <property type="evidence" value="ECO:0007669"/>
    <property type="project" value="TreeGrafter"/>
</dbReference>
<dbReference type="Gene3D" id="3.60.20.30">
    <property type="entry name" value="(Glycosyl)asparaginase"/>
    <property type="match status" value="1"/>
</dbReference>
<feature type="site" description="Cleavage; by autolysis" evidence="2">
    <location>
        <begin position="138"/>
        <end position="139"/>
    </location>
</feature>
<evidence type="ECO:0000313" key="3">
    <source>
        <dbReference type="EMBL" id="TNV72965.1"/>
    </source>
</evidence>
<dbReference type="PANTHER" id="PTHR10188:SF8">
    <property type="entry name" value="THREONINE ASPARTASE 1"/>
    <property type="match status" value="1"/>
</dbReference>
<dbReference type="OrthoDB" id="77601at2759"/>
<comment type="caution">
    <text evidence="3">The sequence shown here is derived from an EMBL/GenBank/DDBJ whole genome shotgun (WGS) entry which is preliminary data.</text>
</comment>
<dbReference type="InterPro" id="IPR000246">
    <property type="entry name" value="Peptidase_T2"/>
</dbReference>
<dbReference type="EMBL" id="RRYP01020320">
    <property type="protein sequence ID" value="TNV72965.1"/>
    <property type="molecule type" value="Genomic_DNA"/>
</dbReference>
<feature type="active site" description="Nucleophile" evidence="1">
    <location>
        <position position="139"/>
    </location>
</feature>
<dbReference type="SUPFAM" id="SSF56235">
    <property type="entry name" value="N-terminal nucleophile aminohydrolases (Ntn hydrolases)"/>
    <property type="match status" value="1"/>
</dbReference>
<proteinExistence type="predicted"/>
<name>A0A8J8SW91_HALGN</name>
<dbReference type="GO" id="GO:0051604">
    <property type="term" value="P:protein maturation"/>
    <property type="evidence" value="ECO:0007669"/>
    <property type="project" value="TreeGrafter"/>
</dbReference>
<accession>A0A8J8SW91</accession>
<keyword evidence="4" id="KW-1185">Reference proteome</keyword>
<dbReference type="Pfam" id="PF01112">
    <property type="entry name" value="Asparaginase_2"/>
    <property type="match status" value="1"/>
</dbReference>
<dbReference type="InterPro" id="IPR029055">
    <property type="entry name" value="Ntn_hydrolases_N"/>
</dbReference>
<dbReference type="PANTHER" id="PTHR10188">
    <property type="entry name" value="L-ASPARAGINASE"/>
    <property type="match status" value="1"/>
</dbReference>
<dbReference type="PROSITE" id="PS51257">
    <property type="entry name" value="PROKAR_LIPOPROTEIN"/>
    <property type="match status" value="1"/>
</dbReference>
<evidence type="ECO:0000313" key="4">
    <source>
        <dbReference type="Proteomes" id="UP000785679"/>
    </source>
</evidence>
<dbReference type="GO" id="GO:0004298">
    <property type="term" value="F:threonine-type endopeptidase activity"/>
    <property type="evidence" value="ECO:0007669"/>
    <property type="project" value="TreeGrafter"/>
</dbReference>
<dbReference type="AlphaFoldDB" id="A0A8J8SW91"/>
<gene>
    <name evidence="3" type="ORF">FGO68_gene8128</name>
</gene>